<feature type="signal peptide" evidence="1">
    <location>
        <begin position="1"/>
        <end position="22"/>
    </location>
</feature>
<dbReference type="HOGENOM" id="CLU_2003360_0_0_1"/>
<comment type="caution">
    <text evidence="2">The sequence shown here is derived from an EMBL/GenBank/DDBJ whole genome shotgun (WGS) entry which is preliminary data.</text>
</comment>
<organism evidence="2 3">
    <name type="scientific">Arthroderma benhamiae (strain ATCC MYA-4681 / CBS 112371)</name>
    <name type="common">Trichophyton mentagrophytes</name>
    <dbReference type="NCBI Taxonomy" id="663331"/>
    <lineage>
        <taxon>Eukaryota</taxon>
        <taxon>Fungi</taxon>
        <taxon>Dikarya</taxon>
        <taxon>Ascomycota</taxon>
        <taxon>Pezizomycotina</taxon>
        <taxon>Eurotiomycetes</taxon>
        <taxon>Eurotiomycetidae</taxon>
        <taxon>Onygenales</taxon>
        <taxon>Arthrodermataceae</taxon>
        <taxon>Trichophyton</taxon>
    </lineage>
</organism>
<dbReference type="Proteomes" id="UP000008866">
    <property type="component" value="Unassembled WGS sequence"/>
</dbReference>
<evidence type="ECO:0000313" key="3">
    <source>
        <dbReference type="Proteomes" id="UP000008866"/>
    </source>
</evidence>
<dbReference type="KEGG" id="abe:ARB_07124"/>
<evidence type="ECO:0000313" key="2">
    <source>
        <dbReference type="EMBL" id="EFE34173.1"/>
    </source>
</evidence>
<feature type="chain" id="PRO_5003054204" evidence="1">
    <location>
        <begin position="23"/>
        <end position="124"/>
    </location>
</feature>
<dbReference type="AlphaFoldDB" id="D4ASA9"/>
<reference evidence="3" key="1">
    <citation type="journal article" date="2011" name="Genome Biol.">
        <title>Comparative and functional genomics provide insights into the pathogenicity of dermatophytic fungi.</title>
        <authorList>
            <person name="Burmester A."/>
            <person name="Shelest E."/>
            <person name="Gloeckner G."/>
            <person name="Heddergott C."/>
            <person name="Schindler S."/>
            <person name="Staib P."/>
            <person name="Heidel A."/>
            <person name="Felder M."/>
            <person name="Petzold A."/>
            <person name="Szafranski K."/>
            <person name="Feuermann M."/>
            <person name="Pedruzzi I."/>
            <person name="Priebe S."/>
            <person name="Groth M."/>
            <person name="Winkler R."/>
            <person name="Li W."/>
            <person name="Kniemeyer O."/>
            <person name="Schroeckh V."/>
            <person name="Hertweck C."/>
            <person name="Hube B."/>
            <person name="White T.C."/>
            <person name="Platzer M."/>
            <person name="Guthke R."/>
            <person name="Heitman J."/>
            <person name="Woestemeyer J."/>
            <person name="Zipfel P.F."/>
            <person name="Monod M."/>
            <person name="Brakhage A.A."/>
        </authorList>
    </citation>
    <scope>NUCLEOTIDE SEQUENCE [LARGE SCALE GENOMIC DNA]</scope>
    <source>
        <strain evidence="3">ATCC MYA-4681 / CBS 112371</strain>
    </source>
</reference>
<keyword evidence="1" id="KW-0732">Signal</keyword>
<dbReference type="RefSeq" id="XP_003014562.1">
    <property type="nucleotide sequence ID" value="XM_003014516.1"/>
</dbReference>
<proteinExistence type="predicted"/>
<dbReference type="EMBL" id="ABSU01000007">
    <property type="protein sequence ID" value="EFE34173.1"/>
    <property type="molecule type" value="Genomic_DNA"/>
</dbReference>
<evidence type="ECO:0000256" key="1">
    <source>
        <dbReference type="SAM" id="SignalP"/>
    </source>
</evidence>
<protein>
    <submittedName>
        <fullName evidence="2">Uncharacterized protein</fullName>
    </submittedName>
</protein>
<name>D4ASA9_ARTBC</name>
<keyword evidence="3" id="KW-1185">Reference proteome</keyword>
<gene>
    <name evidence="2" type="ORF">ARB_07124</name>
</gene>
<dbReference type="GeneID" id="9520614"/>
<sequence>MKPPFLHSYLLLLLLLLPSLLLLDHFSFRQDSYSTSSLSFGYQFASSTSLRQIGNFKVLEFRLKEISTLFLPALLPPSINSNSLTQRLQLLEADFNLPLFYFKLTSESRLAIPFEQNPRKPKKT</sequence>
<accession>D4ASA9</accession>